<comment type="caution">
    <text evidence="2">The sequence shown here is derived from an EMBL/GenBank/DDBJ whole genome shotgun (WGS) entry which is preliminary data.</text>
</comment>
<dbReference type="Gene3D" id="3.30.70.3580">
    <property type="entry name" value="Antirestriction protein"/>
    <property type="match status" value="1"/>
</dbReference>
<dbReference type="HOGENOM" id="CLU_115447_0_0_6"/>
<reference evidence="2" key="1">
    <citation type="submission" date="2013-07" db="EMBL/GenBank/DDBJ databases">
        <title>Sub-species coevolution in mutualistic symbiosis.</title>
        <authorList>
            <person name="Murfin K."/>
            <person name="Klassen J."/>
            <person name="Lee M."/>
            <person name="Forst S."/>
            <person name="Stock P."/>
            <person name="Goodrich-Blair H."/>
        </authorList>
    </citation>
    <scope>NUCLEOTIDE SEQUENCE [LARGE SCALE GENOMIC DNA]</scope>
    <source>
        <strain evidence="2">Oregonense</strain>
    </source>
</reference>
<dbReference type="Proteomes" id="UP000028483">
    <property type="component" value="Unassembled WGS sequence"/>
</dbReference>
<evidence type="ECO:0000256" key="1">
    <source>
        <dbReference type="ARBA" id="ARBA00008618"/>
    </source>
</evidence>
<evidence type="ECO:0000313" key="3">
    <source>
        <dbReference type="Proteomes" id="UP000028483"/>
    </source>
</evidence>
<evidence type="ECO:0008006" key="4">
    <source>
        <dbReference type="Google" id="ProtNLM"/>
    </source>
</evidence>
<name>A0A077NRS0_XENBV</name>
<evidence type="ECO:0000313" key="2">
    <source>
        <dbReference type="EMBL" id="CDH04802.1"/>
    </source>
</evidence>
<sequence length="156" mass="17499">MMPNNELIMLDSLALSVVFPDKTPLERFFLGFLLANTASQLCGEYRPEQWSSRKMSESLTYMIPTVAKTYSVYLPETKLTVTLSADAFGLAVTAIVFARIAELDEPNADALRFCELREYALHHPETGLIRAVLALQPKEEVISSALIHSPNNNYHH</sequence>
<dbReference type="AlphaFoldDB" id="A0A077NRS0"/>
<protein>
    <recommendedName>
        <fullName evidence="4">Antirestriction protein</fullName>
    </recommendedName>
</protein>
<comment type="similarity">
    <text evidence="1">Belongs to the antirestriction protein family.</text>
</comment>
<accession>A0A077NRS0</accession>
<dbReference type="EMBL" id="CBSX010000045">
    <property type="protein sequence ID" value="CDH04802.1"/>
    <property type="molecule type" value="Genomic_DNA"/>
</dbReference>
<gene>
    <name evidence="2" type="ORF">XBO1_1390007</name>
</gene>
<organism evidence="2 3">
    <name type="scientific">Xenorhabdus bovienii str. oregonense</name>
    <dbReference type="NCBI Taxonomy" id="1398202"/>
    <lineage>
        <taxon>Bacteria</taxon>
        <taxon>Pseudomonadati</taxon>
        <taxon>Pseudomonadota</taxon>
        <taxon>Gammaproteobacteria</taxon>
        <taxon>Enterobacterales</taxon>
        <taxon>Morganellaceae</taxon>
        <taxon>Xenorhabdus</taxon>
    </lineage>
</organism>
<dbReference type="Pfam" id="PF03230">
    <property type="entry name" value="Antirestrict"/>
    <property type="match status" value="1"/>
</dbReference>
<dbReference type="InterPro" id="IPR042297">
    <property type="entry name" value="Antirestriction_sf"/>
</dbReference>
<dbReference type="InterPro" id="IPR004914">
    <property type="entry name" value="Antirestrict"/>
</dbReference>
<proteinExistence type="inferred from homology"/>